<evidence type="ECO:0000313" key="7">
    <source>
        <dbReference type="Proteomes" id="UP000644749"/>
    </source>
</evidence>
<keyword evidence="3 5" id="KW-1133">Transmembrane helix</keyword>
<gene>
    <name evidence="6" type="ORF">JL111_19095</name>
</gene>
<dbReference type="Gene3D" id="1.20.120.1630">
    <property type="match status" value="1"/>
</dbReference>
<proteinExistence type="predicted"/>
<evidence type="ECO:0000256" key="5">
    <source>
        <dbReference type="SAM" id="Phobius"/>
    </source>
</evidence>
<accession>A0ABS1SA19</accession>
<name>A0ABS1SA19_9RHOB</name>
<dbReference type="EMBL" id="JAESHT010000032">
    <property type="protein sequence ID" value="MBL3675582.1"/>
    <property type="molecule type" value="Genomic_DNA"/>
</dbReference>
<dbReference type="RefSeq" id="WP_191312876.1">
    <property type="nucleotide sequence ID" value="NZ_BNCL01000033.1"/>
</dbReference>
<comment type="caution">
    <text evidence="6">The sequence shown here is derived from an EMBL/GenBank/DDBJ whole genome shotgun (WGS) entry which is preliminary data.</text>
</comment>
<evidence type="ECO:0000256" key="1">
    <source>
        <dbReference type="ARBA" id="ARBA00004127"/>
    </source>
</evidence>
<keyword evidence="2 5" id="KW-0812">Transmembrane</keyword>
<evidence type="ECO:0000256" key="3">
    <source>
        <dbReference type="ARBA" id="ARBA00022989"/>
    </source>
</evidence>
<keyword evidence="4 5" id="KW-0472">Membrane</keyword>
<dbReference type="Pfam" id="PF04191">
    <property type="entry name" value="PEMT"/>
    <property type="match status" value="1"/>
</dbReference>
<protein>
    <submittedName>
        <fullName evidence="6">Isoprenylcysteine carboxylmethyltransferase family protein</fullName>
    </submittedName>
</protein>
<dbReference type="Proteomes" id="UP000644749">
    <property type="component" value="Unassembled WGS sequence"/>
</dbReference>
<organism evidence="6 7">
    <name type="scientific">Paracoccus aerius</name>
    <dbReference type="NCBI Taxonomy" id="1915382"/>
    <lineage>
        <taxon>Bacteria</taxon>
        <taxon>Pseudomonadati</taxon>
        <taxon>Pseudomonadota</taxon>
        <taxon>Alphaproteobacteria</taxon>
        <taxon>Rhodobacterales</taxon>
        <taxon>Paracoccaceae</taxon>
        <taxon>Paracoccus</taxon>
    </lineage>
</organism>
<comment type="subcellular location">
    <subcellularLocation>
        <location evidence="1">Endomembrane system</location>
        <topology evidence="1">Multi-pass membrane protein</topology>
    </subcellularLocation>
</comment>
<evidence type="ECO:0000313" key="6">
    <source>
        <dbReference type="EMBL" id="MBL3675582.1"/>
    </source>
</evidence>
<reference evidence="6 7" key="1">
    <citation type="submission" date="2021-01" db="EMBL/GenBank/DDBJ databases">
        <title>011410 draft genome.</title>
        <authorList>
            <person name="Lang L."/>
        </authorList>
    </citation>
    <scope>NUCLEOTIDE SEQUENCE [LARGE SCALE GENOMIC DNA]</scope>
    <source>
        <strain evidence="6 7">KCTC 42845</strain>
    </source>
</reference>
<feature type="transmembrane region" description="Helical" evidence="5">
    <location>
        <begin position="38"/>
        <end position="60"/>
    </location>
</feature>
<evidence type="ECO:0000256" key="4">
    <source>
        <dbReference type="ARBA" id="ARBA00023136"/>
    </source>
</evidence>
<evidence type="ECO:0000256" key="2">
    <source>
        <dbReference type="ARBA" id="ARBA00022692"/>
    </source>
</evidence>
<dbReference type="InterPro" id="IPR007318">
    <property type="entry name" value="Phopholipid_MeTrfase"/>
</dbReference>
<sequence length="113" mass="11998">MSMGASWRVGVLEGESGSLVTGGLFRLSRNPTFVGQGLLLTGIALAIPSLPGLLAVLVFVTSASVQIRAEERVLLAVHGAEYRRWSAQVPRWLRAGSRLPSGGTTEARDLTKP</sequence>
<keyword evidence="7" id="KW-1185">Reference proteome</keyword>